<dbReference type="Proteomes" id="UP000800303">
    <property type="component" value="Unassembled WGS sequence"/>
</dbReference>
<feature type="chain" id="PRO_5045578399" evidence="1">
    <location>
        <begin position="30"/>
        <end position="221"/>
    </location>
</feature>
<accession>A0ABX0FBY0</accession>
<evidence type="ECO:0000313" key="2">
    <source>
        <dbReference type="EMBL" id="NGZ77058.1"/>
    </source>
</evidence>
<keyword evidence="1" id="KW-0732">Signal</keyword>
<proteinExistence type="predicted"/>
<comment type="caution">
    <text evidence="2">The sequence shown here is derived from an EMBL/GenBank/DDBJ whole genome shotgun (WGS) entry which is preliminary data.</text>
</comment>
<dbReference type="RefSeq" id="WP_166276744.1">
    <property type="nucleotide sequence ID" value="NZ_JAAFGS010000006.1"/>
</dbReference>
<name>A0ABX0FBY0_9BACL</name>
<reference evidence="2 3" key="1">
    <citation type="submission" date="2020-01" db="EMBL/GenBank/DDBJ databases">
        <title>Polyphasic characterisation and genomic insights into a novel alkali tolerant bacterium VR-M41.</title>
        <authorList>
            <person name="Vemuluri V.R."/>
        </authorList>
    </citation>
    <scope>NUCLEOTIDE SEQUENCE [LARGE SCALE GENOMIC DNA]</scope>
    <source>
        <strain evidence="2 3">VR-M41</strain>
    </source>
</reference>
<keyword evidence="3" id="KW-1185">Reference proteome</keyword>
<dbReference type="InterPro" id="IPR028994">
    <property type="entry name" value="Integrin_alpha_N"/>
</dbReference>
<organism evidence="2 3">
    <name type="scientific">Saccharibacillus alkalitolerans</name>
    <dbReference type="NCBI Taxonomy" id="2705290"/>
    <lineage>
        <taxon>Bacteria</taxon>
        <taxon>Bacillati</taxon>
        <taxon>Bacillota</taxon>
        <taxon>Bacilli</taxon>
        <taxon>Bacillales</taxon>
        <taxon>Paenibacillaceae</taxon>
        <taxon>Saccharibacillus</taxon>
    </lineage>
</organism>
<evidence type="ECO:0000313" key="3">
    <source>
        <dbReference type="Proteomes" id="UP000800303"/>
    </source>
</evidence>
<evidence type="ECO:0000256" key="1">
    <source>
        <dbReference type="SAM" id="SignalP"/>
    </source>
</evidence>
<protein>
    <submittedName>
        <fullName evidence="2">Uncharacterized protein</fullName>
    </submittedName>
</protein>
<dbReference type="SUPFAM" id="SSF69318">
    <property type="entry name" value="Integrin alpha N-terminal domain"/>
    <property type="match status" value="1"/>
</dbReference>
<feature type="signal peptide" evidence="1">
    <location>
        <begin position="1"/>
        <end position="29"/>
    </location>
</feature>
<sequence>MLKAGKRIAGCVLALALLGPLVSIQNAEAAADNRQPIYKAQADFLKTNKMKKEHIGQSYRYDINNDGTNEIIITGWNREMIESVSAIGVYSAQGKPMFNRRLSDGMGGDYWLVQTRRIHNPTYKNVLAAEYVGGAVGGSRAQVFVWKNDKLVPVLTTERSETALVFKDLNGDKSEEIIGKTPFGGKPYEGSYHHAPMHKFIYKWNKSAKAYDYRLYLNEKR</sequence>
<gene>
    <name evidence="2" type="ORF">GYN08_17265</name>
</gene>
<dbReference type="EMBL" id="JAAFGS010000006">
    <property type="protein sequence ID" value="NGZ77058.1"/>
    <property type="molecule type" value="Genomic_DNA"/>
</dbReference>